<dbReference type="PANTHER" id="PTHR42877:SF2">
    <property type="entry name" value="FAD_NAD(P)-BINDING DOMAIN-CONTAINING PROTEIN"/>
    <property type="match status" value="1"/>
</dbReference>
<dbReference type="InterPro" id="IPR036188">
    <property type="entry name" value="FAD/NAD-bd_sf"/>
</dbReference>
<evidence type="ECO:0000256" key="1">
    <source>
        <dbReference type="ARBA" id="ARBA00010139"/>
    </source>
</evidence>
<reference evidence="2" key="1">
    <citation type="submission" date="2022-10" db="EMBL/GenBank/DDBJ databases">
        <title>Culturing micro-colonial fungi from biological soil crusts in the Mojave desert and describing Neophaeococcomyces mojavensis, and introducing the new genera and species Taxawa tesnikishii.</title>
        <authorList>
            <person name="Kurbessoian T."/>
            <person name="Stajich J.E."/>
        </authorList>
    </citation>
    <scope>NUCLEOTIDE SEQUENCE</scope>
    <source>
        <strain evidence="2">TK_1</strain>
    </source>
</reference>
<dbReference type="Gene3D" id="3.50.50.60">
    <property type="entry name" value="FAD/NAD(P)-binding domain"/>
    <property type="match status" value="1"/>
</dbReference>
<proteinExistence type="inferred from homology"/>
<evidence type="ECO:0000313" key="3">
    <source>
        <dbReference type="Proteomes" id="UP001172684"/>
    </source>
</evidence>
<gene>
    <name evidence="2" type="ORF">H2201_009264</name>
</gene>
<protein>
    <submittedName>
        <fullName evidence="2">Uncharacterized protein</fullName>
    </submittedName>
</protein>
<dbReference type="PANTHER" id="PTHR42877">
    <property type="entry name" value="L-ORNITHINE N(5)-MONOOXYGENASE-RELATED"/>
    <property type="match status" value="1"/>
</dbReference>
<sequence length="154" mass="17443">MHVPKEIAGNGEHITGGGLVAKGEKPKNWVSLIGQPVYARRKLKMICVGAGYSGLTLSHKIQHELKLEDVIDLVIYEKNPEVGGTWFENRYPGVACDIPAHSYTFLFEPNPDWSHFYAPGPEIEQYIKTTVRKYDLDKPVQFNSRVTEAIWDED</sequence>
<dbReference type="InterPro" id="IPR051209">
    <property type="entry name" value="FAD-bind_Monooxygenase_sf"/>
</dbReference>
<dbReference type="SUPFAM" id="SSF51905">
    <property type="entry name" value="FAD/NAD(P)-binding domain"/>
    <property type="match status" value="1"/>
</dbReference>
<organism evidence="2 3">
    <name type="scientific">Coniosporium apollinis</name>
    <dbReference type="NCBI Taxonomy" id="61459"/>
    <lineage>
        <taxon>Eukaryota</taxon>
        <taxon>Fungi</taxon>
        <taxon>Dikarya</taxon>
        <taxon>Ascomycota</taxon>
        <taxon>Pezizomycotina</taxon>
        <taxon>Dothideomycetes</taxon>
        <taxon>Dothideomycetes incertae sedis</taxon>
        <taxon>Coniosporium</taxon>
    </lineage>
</organism>
<comment type="similarity">
    <text evidence="1">Belongs to the FAD-binding monooxygenase family.</text>
</comment>
<dbReference type="Proteomes" id="UP001172684">
    <property type="component" value="Unassembled WGS sequence"/>
</dbReference>
<accession>A0ABQ9NIA1</accession>
<dbReference type="EMBL" id="JAPDRL010000506">
    <property type="protein sequence ID" value="KAJ9651684.1"/>
    <property type="molecule type" value="Genomic_DNA"/>
</dbReference>
<keyword evidence="3" id="KW-1185">Reference proteome</keyword>
<evidence type="ECO:0000313" key="2">
    <source>
        <dbReference type="EMBL" id="KAJ9651684.1"/>
    </source>
</evidence>
<name>A0ABQ9NIA1_9PEZI</name>
<comment type="caution">
    <text evidence="2">The sequence shown here is derived from an EMBL/GenBank/DDBJ whole genome shotgun (WGS) entry which is preliminary data.</text>
</comment>
<dbReference type="Pfam" id="PF13450">
    <property type="entry name" value="NAD_binding_8"/>
    <property type="match status" value="1"/>
</dbReference>
<feature type="non-terminal residue" evidence="2">
    <location>
        <position position="154"/>
    </location>
</feature>